<dbReference type="SUPFAM" id="SSF117281">
    <property type="entry name" value="Kelch motif"/>
    <property type="match status" value="1"/>
</dbReference>
<dbReference type="PANTHER" id="PTHR35807:SF1">
    <property type="entry name" value="TRANSCRIPTIONAL REGULATOR REDD"/>
    <property type="match status" value="1"/>
</dbReference>
<dbReference type="InterPro" id="IPR013320">
    <property type="entry name" value="ConA-like_dom_sf"/>
</dbReference>
<dbReference type="Gene3D" id="2.120.10.80">
    <property type="entry name" value="Kelch-type beta propeller"/>
    <property type="match status" value="1"/>
</dbReference>
<keyword evidence="1" id="KW-0812">Transmembrane</keyword>
<feature type="transmembrane region" description="Helical" evidence="1">
    <location>
        <begin position="554"/>
        <end position="571"/>
    </location>
</feature>
<proteinExistence type="predicted"/>
<dbReference type="PANTHER" id="PTHR35807">
    <property type="entry name" value="TRANSCRIPTIONAL REGULATOR REDD-RELATED"/>
    <property type="match status" value="1"/>
</dbReference>
<sequence>MNICSSKVLIVVWVVILIVTGRPVCSQGLVFSSFEQVQEKRTSLNLSDKEPWCLDGDFGMSFQFSFYPDKQVYYGYLLRMVNQHGQNIDLIYNNQNQQFNIVSGGNYMDLSFTIDSSLLFRKWNTCALEYKDQTLSLFINGRSCGGRQLALRDHCFLISFGASQLPNFKSSDLPPMKLKDVSLHRGSKQYAFWPLKEVDGNLAIDSIGGKKALVTNPIWETPLHQRWQLLQTVTVKGNGSYTFNPLEEEVYMVGSDSIHRFLLRDRSLSADGLSKPVFLARGFQSIYNPADKTLYSIHIDKREITAFLFGAKKWDQQIDSLEVTQYWQSNKFINQRENALYVLGGYGQLKYKNLVQRCSFNDRKWEEVKVQQQDYKPRYLAALGTKAGGDTAYILGGYGSNTGEQMLNPRYYYDLLMFDVKNREIKKIYTLKEPEEPFAFASSMVIDTSDNSYYALIFPNDRFRSALQLIKGSLHEPTYQLAADTIPYAFADNLSSADLFYCARSNQLLAITQLTAKDRSTEVRIYSLAFPPQQLQEGATAATSAAGWYNRPRYLLIIALIGVAIALFVFLRKYLIRKPLPAITKLPDEPAAPALPTVNTVPVKPVAPVAEQGQDPKEGKAILTLFGEFTVRDKDKNALTHLFSPLIKEMFLLIVIHTARTGKGISTEKLYEVLWYDKSERDARNNRSVNMVKLKGILEKLGTGVIQREDGKWKFVYDPALLWVDLMEFYALSKSNNLTTNELHTLLNILKEGTFLFRTEYLWLEDIKSEVSSQVLDILLREIGQLPGNASPDTFIEIANAIFVFDPIHEDALRWKCRNLIQLNRLTLAKSVYEKFCKDYRHIYGESFNTSFQEIIS</sequence>
<evidence type="ECO:0000313" key="3">
    <source>
        <dbReference type="Proteomes" id="UP000199656"/>
    </source>
</evidence>
<dbReference type="OrthoDB" id="1110630at2"/>
<dbReference type="RefSeq" id="WP_139170375.1">
    <property type="nucleotide sequence ID" value="NZ_BKAT01000053.1"/>
</dbReference>
<gene>
    <name evidence="2" type="ORF">SAMN05660909_04840</name>
</gene>
<evidence type="ECO:0000256" key="1">
    <source>
        <dbReference type="SAM" id="Phobius"/>
    </source>
</evidence>
<dbReference type="GO" id="GO:0006355">
    <property type="term" value="P:regulation of DNA-templated transcription"/>
    <property type="evidence" value="ECO:0007669"/>
    <property type="project" value="TreeGrafter"/>
</dbReference>
<dbReference type="GO" id="GO:0003677">
    <property type="term" value="F:DNA binding"/>
    <property type="evidence" value="ECO:0007669"/>
    <property type="project" value="TreeGrafter"/>
</dbReference>
<evidence type="ECO:0000313" key="2">
    <source>
        <dbReference type="EMBL" id="SEB03164.1"/>
    </source>
</evidence>
<dbReference type="InterPro" id="IPR015915">
    <property type="entry name" value="Kelch-typ_b-propeller"/>
</dbReference>
<keyword evidence="1" id="KW-1133">Transmembrane helix</keyword>
<dbReference type="GO" id="GO:0005975">
    <property type="term" value="P:carbohydrate metabolic process"/>
    <property type="evidence" value="ECO:0007669"/>
    <property type="project" value="UniProtKB-ARBA"/>
</dbReference>
<keyword evidence="3" id="KW-1185">Reference proteome</keyword>
<dbReference type="InterPro" id="IPR051677">
    <property type="entry name" value="AfsR-DnrI-RedD_regulator"/>
</dbReference>
<dbReference type="Proteomes" id="UP000199656">
    <property type="component" value="Unassembled WGS sequence"/>
</dbReference>
<dbReference type="AlphaFoldDB" id="A0A1H4G0V6"/>
<organism evidence="2 3">
    <name type="scientific">Chitinophaga terrae</name>
    <name type="common">ex Kim and Jung 2007</name>
    <dbReference type="NCBI Taxonomy" id="408074"/>
    <lineage>
        <taxon>Bacteria</taxon>
        <taxon>Pseudomonadati</taxon>
        <taxon>Bacteroidota</taxon>
        <taxon>Chitinophagia</taxon>
        <taxon>Chitinophagales</taxon>
        <taxon>Chitinophagaceae</taxon>
        <taxon>Chitinophaga</taxon>
    </lineage>
</organism>
<protein>
    <submittedName>
        <fullName evidence="2">Two-component response regulator, SAPR family, consists of REC, wHTH and BTAD domains</fullName>
    </submittedName>
</protein>
<dbReference type="STRING" id="408074.SAMN05660909_04840"/>
<dbReference type="SUPFAM" id="SSF49899">
    <property type="entry name" value="Concanavalin A-like lectins/glucanases"/>
    <property type="match status" value="1"/>
</dbReference>
<keyword evidence="1" id="KW-0472">Membrane</keyword>
<dbReference type="EMBL" id="FNRL01000031">
    <property type="protein sequence ID" value="SEB03164.1"/>
    <property type="molecule type" value="Genomic_DNA"/>
</dbReference>
<name>A0A1H4G0V6_9BACT</name>
<accession>A0A1H4G0V6</accession>
<dbReference type="GO" id="GO:0004553">
    <property type="term" value="F:hydrolase activity, hydrolyzing O-glycosyl compounds"/>
    <property type="evidence" value="ECO:0007669"/>
    <property type="project" value="UniProtKB-ARBA"/>
</dbReference>
<reference evidence="3" key="1">
    <citation type="submission" date="2016-10" db="EMBL/GenBank/DDBJ databases">
        <authorList>
            <person name="Varghese N."/>
            <person name="Submissions S."/>
        </authorList>
    </citation>
    <scope>NUCLEOTIDE SEQUENCE [LARGE SCALE GENOMIC DNA]</scope>
    <source>
        <strain evidence="3">DSM 23920</strain>
    </source>
</reference>